<feature type="domain" description="Membrane insertase YidC/Oxa/ALB C-terminal" evidence="14">
    <location>
        <begin position="381"/>
        <end position="559"/>
    </location>
</feature>
<dbReference type="InterPro" id="IPR038221">
    <property type="entry name" value="YidC_periplasmic_sf"/>
</dbReference>
<keyword evidence="10 13" id="KW-0143">Chaperone</keyword>
<dbReference type="EMBL" id="AVPT01000009">
    <property type="protein sequence ID" value="KGM56743.1"/>
    <property type="molecule type" value="Genomic_DNA"/>
</dbReference>
<dbReference type="InterPro" id="IPR019998">
    <property type="entry name" value="Membr_insert_YidC"/>
</dbReference>
<organism evidence="16 17">
    <name type="scientific">Lysobacter arseniciresistens ZS79</name>
    <dbReference type="NCBI Taxonomy" id="913325"/>
    <lineage>
        <taxon>Bacteria</taxon>
        <taxon>Pseudomonadati</taxon>
        <taxon>Pseudomonadota</taxon>
        <taxon>Gammaproteobacteria</taxon>
        <taxon>Lysobacterales</taxon>
        <taxon>Lysobacteraceae</taxon>
        <taxon>Novilysobacter</taxon>
    </lineage>
</organism>
<dbReference type="GO" id="GO:0032977">
    <property type="term" value="F:membrane insertase activity"/>
    <property type="evidence" value="ECO:0007669"/>
    <property type="project" value="InterPro"/>
</dbReference>
<keyword evidence="17" id="KW-1185">Reference proteome</keyword>
<evidence type="ECO:0000256" key="4">
    <source>
        <dbReference type="ARBA" id="ARBA00022448"/>
    </source>
</evidence>
<feature type="transmembrane region" description="Helical" evidence="13">
    <location>
        <begin position="487"/>
        <end position="504"/>
    </location>
</feature>
<evidence type="ECO:0000259" key="14">
    <source>
        <dbReference type="Pfam" id="PF02096"/>
    </source>
</evidence>
<evidence type="ECO:0000256" key="3">
    <source>
        <dbReference type="ARBA" id="ARBA00015325"/>
    </source>
</evidence>
<dbReference type="RefSeq" id="WP_036209730.1">
    <property type="nucleotide sequence ID" value="NZ_AVPT01000009.1"/>
</dbReference>
<dbReference type="InterPro" id="IPR028053">
    <property type="entry name" value="Membr_insert_YidC_N"/>
</dbReference>
<name>A0A0A0F326_9GAMM</name>
<evidence type="ECO:0000313" key="17">
    <source>
        <dbReference type="Proteomes" id="UP000029989"/>
    </source>
</evidence>
<dbReference type="PRINTS" id="PR00701">
    <property type="entry name" value="60KDINNERMP"/>
</dbReference>
<protein>
    <recommendedName>
        <fullName evidence="3 13">Membrane protein insertase YidC</fullName>
    </recommendedName>
    <alternativeName>
        <fullName evidence="12 13">Foldase YidC</fullName>
    </alternativeName>
    <alternativeName>
        <fullName evidence="11 13">Membrane integrase YidC</fullName>
    </alternativeName>
    <alternativeName>
        <fullName evidence="13">Membrane protein YidC</fullName>
    </alternativeName>
</protein>
<evidence type="ECO:0000256" key="5">
    <source>
        <dbReference type="ARBA" id="ARBA00022475"/>
    </source>
</evidence>
<feature type="transmembrane region" description="Helical" evidence="13">
    <location>
        <begin position="444"/>
        <end position="467"/>
    </location>
</feature>
<proteinExistence type="inferred from homology"/>
<gene>
    <name evidence="13" type="primary">yidC</name>
    <name evidence="16" type="ORF">N799_02310</name>
</gene>
<keyword evidence="8 13" id="KW-1133">Transmembrane helix</keyword>
<dbReference type="NCBIfam" id="TIGR03592">
    <property type="entry name" value="yidC_oxa1_cterm"/>
    <property type="match status" value="1"/>
</dbReference>
<dbReference type="CDD" id="cd19961">
    <property type="entry name" value="EcYidC-like_peri"/>
    <property type="match status" value="1"/>
</dbReference>
<dbReference type="PANTHER" id="PTHR12428:SF65">
    <property type="entry name" value="CYTOCHROME C OXIDASE ASSEMBLY PROTEIN COX18, MITOCHONDRIAL"/>
    <property type="match status" value="1"/>
</dbReference>
<evidence type="ECO:0000256" key="9">
    <source>
        <dbReference type="ARBA" id="ARBA00023136"/>
    </source>
</evidence>
<evidence type="ECO:0000256" key="13">
    <source>
        <dbReference type="HAMAP-Rule" id="MF_01810"/>
    </source>
</evidence>
<evidence type="ECO:0000256" key="11">
    <source>
        <dbReference type="ARBA" id="ARBA00033245"/>
    </source>
</evidence>
<dbReference type="GO" id="GO:0051205">
    <property type="term" value="P:protein insertion into membrane"/>
    <property type="evidence" value="ECO:0007669"/>
    <property type="project" value="TreeGrafter"/>
</dbReference>
<dbReference type="OrthoDB" id="9780552at2"/>
<evidence type="ECO:0000256" key="1">
    <source>
        <dbReference type="ARBA" id="ARBA00004429"/>
    </source>
</evidence>
<dbReference type="PRINTS" id="PR01900">
    <property type="entry name" value="YIDCPROTEIN"/>
</dbReference>
<evidence type="ECO:0000256" key="12">
    <source>
        <dbReference type="ARBA" id="ARBA00033342"/>
    </source>
</evidence>
<accession>A0A0A0F326</accession>
<feature type="transmembrane region" description="Helical" evidence="13">
    <location>
        <begin position="524"/>
        <end position="545"/>
    </location>
</feature>
<reference evidence="16 17" key="1">
    <citation type="journal article" date="2015" name="Stand. Genomic Sci.">
        <title>Genomic information of the arsenic-resistant bacterium Lysobacter arseniciresistens type strain ZS79(T) and comparison of Lysobacter draft genomes.</title>
        <authorList>
            <person name="Liu L."/>
            <person name="Zhang S."/>
            <person name="Luo M."/>
            <person name="Wang G."/>
        </authorList>
    </citation>
    <scope>NUCLEOTIDE SEQUENCE [LARGE SCALE GENOMIC DNA]</scope>
    <source>
        <strain evidence="16 17">ZS79</strain>
    </source>
</reference>
<dbReference type="InterPro" id="IPR047196">
    <property type="entry name" value="YidC_ALB_C"/>
</dbReference>
<dbReference type="Gene3D" id="2.70.98.90">
    <property type="match status" value="1"/>
</dbReference>
<keyword evidence="5 13" id="KW-1003">Cell membrane</keyword>
<dbReference type="InterPro" id="IPR028055">
    <property type="entry name" value="YidC/Oxa/ALB_C"/>
</dbReference>
<dbReference type="AlphaFoldDB" id="A0A0A0F326"/>
<evidence type="ECO:0000256" key="10">
    <source>
        <dbReference type="ARBA" id="ARBA00023186"/>
    </source>
</evidence>
<dbReference type="eggNOG" id="COG0706">
    <property type="taxonomic scope" value="Bacteria"/>
</dbReference>
<dbReference type="GO" id="GO:0015031">
    <property type="term" value="P:protein transport"/>
    <property type="evidence" value="ECO:0007669"/>
    <property type="project" value="UniProtKB-KW"/>
</dbReference>
<comment type="caution">
    <text evidence="16">The sequence shown here is derived from an EMBL/GenBank/DDBJ whole genome shotgun (WGS) entry which is preliminary data.</text>
</comment>
<keyword evidence="4 13" id="KW-0813">Transport</keyword>
<dbReference type="Proteomes" id="UP000029989">
    <property type="component" value="Unassembled WGS sequence"/>
</dbReference>
<evidence type="ECO:0000256" key="7">
    <source>
        <dbReference type="ARBA" id="ARBA00022927"/>
    </source>
</evidence>
<evidence type="ECO:0000256" key="2">
    <source>
        <dbReference type="ARBA" id="ARBA00010527"/>
    </source>
</evidence>
<keyword evidence="7 13" id="KW-0653">Protein transport</keyword>
<dbReference type="Pfam" id="PF02096">
    <property type="entry name" value="60KD_IMP"/>
    <property type="match status" value="1"/>
</dbReference>
<dbReference type="NCBIfam" id="NF002352">
    <property type="entry name" value="PRK01318.1-3"/>
    <property type="match status" value="1"/>
</dbReference>
<feature type="transmembrane region" description="Helical" evidence="13">
    <location>
        <begin position="381"/>
        <end position="402"/>
    </location>
</feature>
<comment type="similarity">
    <text evidence="2 13">Belongs to the OXA1/ALB3/YidC family. Type 1 subfamily.</text>
</comment>
<dbReference type="Pfam" id="PF14849">
    <property type="entry name" value="YidC_periplas"/>
    <property type="match status" value="1"/>
</dbReference>
<dbReference type="CDD" id="cd20070">
    <property type="entry name" value="5TM_YidC_Alb3"/>
    <property type="match status" value="1"/>
</dbReference>
<dbReference type="HAMAP" id="MF_01810">
    <property type="entry name" value="YidC_type1"/>
    <property type="match status" value="1"/>
</dbReference>
<evidence type="ECO:0000256" key="6">
    <source>
        <dbReference type="ARBA" id="ARBA00022692"/>
    </source>
</evidence>
<comment type="subunit">
    <text evidence="13">Interacts with the Sec translocase complex via SecD. Specifically interacts with transmembrane segments of nascent integral membrane proteins during membrane integration.</text>
</comment>
<comment type="function">
    <text evidence="13">Required for the insertion and/or proper folding and/or complex formation of integral membrane proteins into the membrane. Involved in integration of membrane proteins that insert both dependently and independently of the Sec translocase complex, as well as at least some lipoproteins. Aids folding of multispanning membrane proteins.</text>
</comment>
<keyword evidence="6 13" id="KW-0812">Transmembrane</keyword>
<keyword evidence="9 13" id="KW-0472">Membrane</keyword>
<dbReference type="STRING" id="913325.N799_02310"/>
<dbReference type="GO" id="GO:0005886">
    <property type="term" value="C:plasma membrane"/>
    <property type="evidence" value="ECO:0007669"/>
    <property type="project" value="UniProtKB-SubCell"/>
</dbReference>
<sequence>MNQTRVFLIFAWLMVATLLWMAWDKEQATPPVVAPATTTTATPAVPGDGSVPSMDAAPVVPVAGQPADPAAPGSAAPAETAVTVRTDVLEVVLDGGEVRQADLLAYPSTADEGSAPVRLFAQDAANYFVAQSGWVSNSGAAPTHQSGFAFDRAALPAGADLTLDAGEEQVVVPFTWTGADGVTIRRTYTFNRGDYVVHVRDEVVNNGASPWQGFVYRQLSRVPRALKSSGPMSVEQYSFQGAAWFGDGEYDRRDYEDFVDDGPLNRQVTGGWIAMLQHHFFGAWIPEAGDTSTFSLATPSGTGGTHYLIRELGPGVSVAPGASAATQARLWVGPKLVANIQSQQVPGLERAIDFSRFSIMATLAGWLFWVLAKLHGVFGNWGWAIVGLVVIIKLIMFPLSAAQYKSMARLRKFQPRMAQLKERYGDDRQKLQQAMMELYKKEKINPVGGCLPLLVQMPVFLALYWMLAESVELRHAPWILWIDDLTARDPFFVLPVINMALMWATQKLNPMTGVDPMQAKMMQFMPLVFGVMFAFFPAGLVLYWVTNAGLGLLQQWWMIRKYSEAPAKA</sequence>
<dbReference type="PANTHER" id="PTHR12428">
    <property type="entry name" value="OXA1"/>
    <property type="match status" value="1"/>
</dbReference>
<dbReference type="InterPro" id="IPR001708">
    <property type="entry name" value="YidC/ALB3/OXA1/COX18"/>
</dbReference>
<dbReference type="NCBIfam" id="TIGR03593">
    <property type="entry name" value="yidC_nterm"/>
    <property type="match status" value="1"/>
</dbReference>
<evidence type="ECO:0000259" key="15">
    <source>
        <dbReference type="Pfam" id="PF14849"/>
    </source>
</evidence>
<evidence type="ECO:0000256" key="8">
    <source>
        <dbReference type="ARBA" id="ARBA00022989"/>
    </source>
</evidence>
<feature type="transmembrane region" description="Helical" evidence="13">
    <location>
        <begin position="6"/>
        <end position="23"/>
    </location>
</feature>
<feature type="domain" description="Membrane insertase YidC N-terminal" evidence="15">
    <location>
        <begin position="82"/>
        <end position="369"/>
    </location>
</feature>
<comment type="subcellular location">
    <subcellularLocation>
        <location evidence="1">Cell inner membrane</location>
        <topology evidence="1">Multi-pass membrane protein</topology>
    </subcellularLocation>
    <subcellularLocation>
        <location evidence="13">Cell membrane</location>
        <topology evidence="13">Multi-pass membrane protein</topology>
    </subcellularLocation>
</comment>
<evidence type="ECO:0000313" key="16">
    <source>
        <dbReference type="EMBL" id="KGM56743.1"/>
    </source>
</evidence>